<dbReference type="InterPro" id="IPR011992">
    <property type="entry name" value="EF-hand-dom_pair"/>
</dbReference>
<dbReference type="OrthoDB" id="10045710at2759"/>
<feature type="region of interest" description="Disordered" evidence="1">
    <location>
        <begin position="381"/>
        <end position="400"/>
    </location>
</feature>
<proteinExistence type="predicted"/>
<feature type="compositionally biased region" description="Polar residues" evidence="1">
    <location>
        <begin position="136"/>
        <end position="147"/>
    </location>
</feature>
<organism evidence="3 4">
    <name type="scientific">Gomphillus americanus</name>
    <dbReference type="NCBI Taxonomy" id="1940652"/>
    <lineage>
        <taxon>Eukaryota</taxon>
        <taxon>Fungi</taxon>
        <taxon>Dikarya</taxon>
        <taxon>Ascomycota</taxon>
        <taxon>Pezizomycotina</taxon>
        <taxon>Lecanoromycetes</taxon>
        <taxon>OSLEUM clade</taxon>
        <taxon>Ostropomycetidae</taxon>
        <taxon>Ostropales</taxon>
        <taxon>Graphidaceae</taxon>
        <taxon>Gomphilloideae</taxon>
        <taxon>Gomphillus</taxon>
    </lineage>
</organism>
<comment type="caution">
    <text evidence="3">The sequence shown here is derived from an EMBL/GenBank/DDBJ whole genome shotgun (WGS) entry which is preliminary data.</text>
</comment>
<evidence type="ECO:0000256" key="1">
    <source>
        <dbReference type="SAM" id="MobiDB-lite"/>
    </source>
</evidence>
<name>A0A8H3I450_9LECA</name>
<feature type="region of interest" description="Disordered" evidence="1">
    <location>
        <begin position="119"/>
        <end position="159"/>
    </location>
</feature>
<feature type="domain" description="EH" evidence="2">
    <location>
        <begin position="491"/>
        <end position="593"/>
    </location>
</feature>
<dbReference type="SUPFAM" id="SSF47473">
    <property type="entry name" value="EF-hand"/>
    <property type="match status" value="1"/>
</dbReference>
<accession>A0A8H3I450</accession>
<evidence type="ECO:0000259" key="2">
    <source>
        <dbReference type="SMART" id="SM00027"/>
    </source>
</evidence>
<evidence type="ECO:0000313" key="4">
    <source>
        <dbReference type="Proteomes" id="UP000664169"/>
    </source>
</evidence>
<dbReference type="Gene3D" id="1.10.238.10">
    <property type="entry name" value="EF-hand"/>
    <property type="match status" value="1"/>
</dbReference>
<dbReference type="InterPro" id="IPR000261">
    <property type="entry name" value="EH_dom"/>
</dbReference>
<feature type="compositionally biased region" description="Polar residues" evidence="1">
    <location>
        <begin position="88"/>
        <end position="100"/>
    </location>
</feature>
<feature type="region of interest" description="Disordered" evidence="1">
    <location>
        <begin position="251"/>
        <end position="346"/>
    </location>
</feature>
<dbReference type="EMBL" id="CAJPDQ010000003">
    <property type="protein sequence ID" value="CAF9906610.1"/>
    <property type="molecule type" value="Genomic_DNA"/>
</dbReference>
<feature type="region of interest" description="Disordered" evidence="1">
    <location>
        <begin position="50"/>
        <end position="100"/>
    </location>
</feature>
<dbReference type="Proteomes" id="UP000664169">
    <property type="component" value="Unassembled WGS sequence"/>
</dbReference>
<reference evidence="3" key="1">
    <citation type="submission" date="2021-03" db="EMBL/GenBank/DDBJ databases">
        <authorList>
            <person name="Tagirdzhanova G."/>
        </authorList>
    </citation>
    <scope>NUCLEOTIDE SEQUENCE</scope>
</reference>
<feature type="compositionally biased region" description="Polar residues" evidence="1">
    <location>
        <begin position="328"/>
        <end position="342"/>
    </location>
</feature>
<dbReference type="AlphaFoldDB" id="A0A8H3I450"/>
<dbReference type="SMART" id="SM00027">
    <property type="entry name" value="EH"/>
    <property type="match status" value="1"/>
</dbReference>
<gene>
    <name evidence="3" type="ORF">GOMPHAMPRED_004809</name>
</gene>
<evidence type="ECO:0000313" key="3">
    <source>
        <dbReference type="EMBL" id="CAF9906610.1"/>
    </source>
</evidence>
<feature type="compositionally biased region" description="Polar residues" evidence="1">
    <location>
        <begin position="61"/>
        <end position="74"/>
    </location>
</feature>
<keyword evidence="4" id="KW-1185">Reference proteome</keyword>
<sequence length="601" mass="65458">MQRPSLTSARSISNDSALQGAALAFRSSPSPSNRNVLIPPSTSIGALAAASRAGLDAGPSWSPSASTNKTNNLHISELSPVTKKQAPHRSSPQVSGVETASALSITRELSPSYIAATRAASRSRTSAPQDGLLDDSIQQSKVASQSKYAREAATDETSIPPTSRLVELFEAKQRAELLPSETSKKDLVLPANDNIISPTPTRPSLSIRLRAPSVPPALVPDPIKVMSLSSGTSRTSERLIKKRPMSIASTPTINLYQVDGSETRTREPPPVPAPRRSIQRKSVRSEAPPPTQRTMPQRLLNSPSPLQNTASKSLSPVPPTHQKRSASVGPTPTNTKSVSQRASVPPVLPRRISHLQLSGQKPQLTAESLANAIVASSLASSRAPSPAHSHKPEPIFPQHSGKAYSMTSLLLHSPTFPASQNKSVLKPAKPAGLRQTLRHTVSSEEIDPKHRIHQHKHGLLIKKHPHKHAESTRRRWRDSITEPERKRYEGIWAANKGILMQHESILDPTTTRDDVHGFVVREIWSRSGLGARTLREIWDLVESGGVSSNTGKQRRGRLKKHEFVVGLWLVDQCLKGRKLPTEVQESVWNSAKELMSGFRAR</sequence>
<feature type="compositionally biased region" description="Polar residues" evidence="1">
    <location>
        <begin position="292"/>
        <end position="314"/>
    </location>
</feature>
<protein>
    <recommendedName>
        <fullName evidence="2">EH domain-containing protein</fullName>
    </recommendedName>
</protein>